<keyword evidence="5" id="KW-0998">Cell outer membrane</keyword>
<dbReference type="Gene3D" id="1.25.40.390">
    <property type="match status" value="1"/>
</dbReference>
<dbReference type="GO" id="GO:0009279">
    <property type="term" value="C:cell outer membrane"/>
    <property type="evidence" value="ECO:0007669"/>
    <property type="project" value="UniProtKB-SubCell"/>
</dbReference>
<evidence type="ECO:0008006" key="10">
    <source>
        <dbReference type="Google" id="ProtNLM"/>
    </source>
</evidence>
<feature type="domain" description="RagB/SusD" evidence="6">
    <location>
        <begin position="350"/>
        <end position="523"/>
    </location>
</feature>
<keyword evidence="9" id="KW-1185">Reference proteome</keyword>
<comment type="subcellular location">
    <subcellularLocation>
        <location evidence="1">Cell outer membrane</location>
    </subcellularLocation>
</comment>
<keyword evidence="3" id="KW-0732">Signal</keyword>
<evidence type="ECO:0000256" key="2">
    <source>
        <dbReference type="ARBA" id="ARBA00006275"/>
    </source>
</evidence>
<feature type="domain" description="SusD-like N-terminal" evidence="7">
    <location>
        <begin position="97"/>
        <end position="225"/>
    </location>
</feature>
<evidence type="ECO:0000256" key="3">
    <source>
        <dbReference type="ARBA" id="ARBA00022729"/>
    </source>
</evidence>
<sequence>MKNILQNRSLLMTLGVLLGIMACDVSRLDTPPLGVTEDSYFTTEAEFEMALLNGYAKMTDWYWYHGGSGNILHRLWHLPGDDITEEAGNFATFELFSGITPTNGYVTEFFDKSYELIQRVNLIIEKTTEADPTAFDDPAFLDYHRGEALFLRAMTYFKLYNMYGTAPLITERLSSENTNTPRSEGVQLLDQVIADLQEAAPILPDSWDDTNRGRAFKASAYGLLVKALVFRGNYTGNAADYTAAIQAYNNITGRMLTSSYTDNFDALQENNEESLFEFQASIAPGQDNVWLYNDGPWRGVETMSTYWGFFTVANNPAKTNFGGTTWRVTNKIFNAHGDDPRIAYFTEEDRSFTKYGKVELDQLSQSNKPASVNNPRILRFADVKLLTAEAILRSGGSKSEAIALINEVRSRARAWNEANAIVEDASLPADRDVAETSDATILSWIMDERVIELCGEEYVRWWDLKRWDASGDVSLNGWTGGDQHFSTDLSANFQFEYPTHLLLPIPQTEVERNSAITSNNPGY</sequence>
<evidence type="ECO:0000256" key="5">
    <source>
        <dbReference type="ARBA" id="ARBA00023237"/>
    </source>
</evidence>
<reference evidence="8 9" key="1">
    <citation type="submission" date="2017-10" db="EMBL/GenBank/DDBJ databases">
        <title>The draft genome sequence of Lewinella nigricans NBRC 102662.</title>
        <authorList>
            <person name="Wang K."/>
        </authorList>
    </citation>
    <scope>NUCLEOTIDE SEQUENCE [LARGE SCALE GENOMIC DNA]</scope>
    <source>
        <strain evidence="8 9">NBRC 102662</strain>
    </source>
</reference>
<dbReference type="Pfam" id="PF14322">
    <property type="entry name" value="SusD-like_3"/>
    <property type="match status" value="1"/>
</dbReference>
<evidence type="ECO:0000259" key="7">
    <source>
        <dbReference type="Pfam" id="PF14322"/>
    </source>
</evidence>
<evidence type="ECO:0000256" key="4">
    <source>
        <dbReference type="ARBA" id="ARBA00023136"/>
    </source>
</evidence>
<gene>
    <name evidence="8" type="ORF">CRP01_01645</name>
</gene>
<accession>A0A2D0NJH0</accession>
<dbReference type="Pfam" id="PF07980">
    <property type="entry name" value="SusD_RagB"/>
    <property type="match status" value="1"/>
</dbReference>
<dbReference type="OrthoDB" id="630434at2"/>
<dbReference type="InterPro" id="IPR011990">
    <property type="entry name" value="TPR-like_helical_dom_sf"/>
</dbReference>
<evidence type="ECO:0000256" key="1">
    <source>
        <dbReference type="ARBA" id="ARBA00004442"/>
    </source>
</evidence>
<evidence type="ECO:0000259" key="6">
    <source>
        <dbReference type="Pfam" id="PF07980"/>
    </source>
</evidence>
<protein>
    <recommendedName>
        <fullName evidence="10">RagB/SusD family nutrient uptake outer membrane protein</fullName>
    </recommendedName>
</protein>
<dbReference type="Proteomes" id="UP000223913">
    <property type="component" value="Unassembled WGS sequence"/>
</dbReference>
<comment type="similarity">
    <text evidence="2">Belongs to the SusD family.</text>
</comment>
<comment type="caution">
    <text evidence="8">The sequence shown here is derived from an EMBL/GenBank/DDBJ whole genome shotgun (WGS) entry which is preliminary data.</text>
</comment>
<proteinExistence type="inferred from homology"/>
<name>A0A2D0NJH0_FLAN2</name>
<dbReference type="RefSeq" id="WP_099148231.1">
    <property type="nucleotide sequence ID" value="NZ_PDUD01000001.1"/>
</dbReference>
<dbReference type="InterPro" id="IPR033985">
    <property type="entry name" value="SusD-like_N"/>
</dbReference>
<dbReference type="SUPFAM" id="SSF48452">
    <property type="entry name" value="TPR-like"/>
    <property type="match status" value="1"/>
</dbReference>
<evidence type="ECO:0000313" key="8">
    <source>
        <dbReference type="EMBL" id="PHN08641.1"/>
    </source>
</evidence>
<dbReference type="EMBL" id="PDUD01000001">
    <property type="protein sequence ID" value="PHN08641.1"/>
    <property type="molecule type" value="Genomic_DNA"/>
</dbReference>
<dbReference type="PROSITE" id="PS51257">
    <property type="entry name" value="PROKAR_LIPOPROTEIN"/>
    <property type="match status" value="1"/>
</dbReference>
<dbReference type="InterPro" id="IPR012944">
    <property type="entry name" value="SusD_RagB_dom"/>
</dbReference>
<keyword evidence="4" id="KW-0472">Membrane</keyword>
<organism evidence="8 9">
    <name type="scientific">Flavilitoribacter nigricans (strain ATCC 23147 / DSM 23189 / NBRC 102662 / NCIMB 1420 / SS-2)</name>
    <name type="common">Lewinella nigricans</name>
    <dbReference type="NCBI Taxonomy" id="1122177"/>
    <lineage>
        <taxon>Bacteria</taxon>
        <taxon>Pseudomonadati</taxon>
        <taxon>Bacteroidota</taxon>
        <taxon>Saprospiria</taxon>
        <taxon>Saprospirales</taxon>
        <taxon>Lewinellaceae</taxon>
        <taxon>Flavilitoribacter</taxon>
    </lineage>
</organism>
<evidence type="ECO:0000313" key="9">
    <source>
        <dbReference type="Proteomes" id="UP000223913"/>
    </source>
</evidence>
<dbReference type="AlphaFoldDB" id="A0A2D0NJH0"/>